<evidence type="ECO:0000256" key="1">
    <source>
        <dbReference type="SAM" id="SignalP"/>
    </source>
</evidence>
<reference evidence="2" key="1">
    <citation type="submission" date="2021-01" db="EMBL/GenBank/DDBJ databases">
        <authorList>
            <consortium name="Genoscope - CEA"/>
            <person name="William W."/>
        </authorList>
    </citation>
    <scope>NUCLEOTIDE SEQUENCE</scope>
</reference>
<accession>A0A816JTH5</accession>
<dbReference type="AlphaFoldDB" id="A0A816JTH5"/>
<proteinExistence type="predicted"/>
<feature type="chain" id="PRO_5033045210" evidence="1">
    <location>
        <begin position="31"/>
        <end position="90"/>
    </location>
</feature>
<name>A0A816JTH5_BRANA</name>
<sequence>MESKKSSHAGASFLLISTIFLFFLSRQASSYQMLICSGLSSCACSECKAERESTYGALCIQENSKSDRIYCCCKKSPPPSYYGPIEAPSS</sequence>
<evidence type="ECO:0000313" key="2">
    <source>
        <dbReference type="EMBL" id="CAF1860407.1"/>
    </source>
</evidence>
<gene>
    <name evidence="2" type="ORF">DARMORV10_C04P50860.1</name>
</gene>
<dbReference type="Proteomes" id="UP001295469">
    <property type="component" value="Chromosome C04"/>
</dbReference>
<keyword evidence="1" id="KW-0732">Signal</keyword>
<protein>
    <submittedName>
        <fullName evidence="2">(rape) hypothetical protein</fullName>
    </submittedName>
</protein>
<feature type="signal peptide" evidence="1">
    <location>
        <begin position="1"/>
        <end position="30"/>
    </location>
</feature>
<organism evidence="2">
    <name type="scientific">Brassica napus</name>
    <name type="common">Rape</name>
    <dbReference type="NCBI Taxonomy" id="3708"/>
    <lineage>
        <taxon>Eukaryota</taxon>
        <taxon>Viridiplantae</taxon>
        <taxon>Streptophyta</taxon>
        <taxon>Embryophyta</taxon>
        <taxon>Tracheophyta</taxon>
        <taxon>Spermatophyta</taxon>
        <taxon>Magnoliopsida</taxon>
        <taxon>eudicotyledons</taxon>
        <taxon>Gunneridae</taxon>
        <taxon>Pentapetalae</taxon>
        <taxon>rosids</taxon>
        <taxon>malvids</taxon>
        <taxon>Brassicales</taxon>
        <taxon>Brassicaceae</taxon>
        <taxon>Brassiceae</taxon>
        <taxon>Brassica</taxon>
    </lineage>
</organism>
<dbReference type="EMBL" id="HG994368">
    <property type="protein sequence ID" value="CAF1860407.1"/>
    <property type="molecule type" value="Genomic_DNA"/>
</dbReference>